<evidence type="ECO:0000256" key="5">
    <source>
        <dbReference type="ARBA" id="ARBA00022989"/>
    </source>
</evidence>
<reference evidence="10" key="1">
    <citation type="submission" date="2016-10" db="EMBL/GenBank/DDBJ databases">
        <authorList>
            <person name="Varghese N."/>
            <person name="Submissions S."/>
        </authorList>
    </citation>
    <scope>NUCLEOTIDE SEQUENCE [LARGE SCALE GENOMIC DNA]</scope>
    <source>
        <strain evidence="10">DSM 21857</strain>
    </source>
</reference>
<dbReference type="AlphaFoldDB" id="A0A1I3SIT4"/>
<keyword evidence="4 7" id="KW-0812">Transmembrane</keyword>
<accession>A0A1I3SIT4</accession>
<keyword evidence="5 7" id="KW-1133">Transmembrane helix</keyword>
<dbReference type="RefSeq" id="WP_091524804.1">
    <property type="nucleotide sequence ID" value="NZ_FORF01000031.1"/>
</dbReference>
<dbReference type="NCBIfam" id="TIGR00786">
    <property type="entry name" value="dctM"/>
    <property type="match status" value="1"/>
</dbReference>
<sequence length="419" mass="43795">MIPFGIFIVTLIIGVPTFIVIGITAFAAIGRLPHSVLIDQMTAALNNFPLIALPLFLLMGNLMTYGGITRSLVSFTNLFLGRIRGGLSLGAIGSATFFSTISGSAAADTSALGAVLIPAMKEDGYHPGYAGALIAAAGTLGSIIPPSILLVLYGVQTGTSIRGLFMAGVVPGITAALGMMGVALWTAFRRNYPKYPSPTAHEAVKATVGAIPVLLLPLIILVGIISGFFTITESAGVAVLYALLLIVAKGRFKFEAIANIFMKSGIETAAVTIVIAASAALAWPLTRSQVPLHAANFILEHLSNPVLILFVVNLLLLFLGMFLAPAAALIIVTPLLTPLGAALDVDPLQLGLMIVFNLNLGLIVPPIGESLFITARIAGTSYVTQVKECLPFVAVNLIVLMLVTYWPPMTTAFPALVGY</sequence>
<comment type="subcellular location">
    <subcellularLocation>
        <location evidence="1 7">Cell inner membrane</location>
        <topology evidence="1 7">Multi-pass membrane protein</topology>
    </subcellularLocation>
</comment>
<evidence type="ECO:0000259" key="8">
    <source>
        <dbReference type="Pfam" id="PF06808"/>
    </source>
</evidence>
<dbReference type="Proteomes" id="UP000242763">
    <property type="component" value="Unassembled WGS sequence"/>
</dbReference>
<dbReference type="GO" id="GO:0022857">
    <property type="term" value="F:transmembrane transporter activity"/>
    <property type="evidence" value="ECO:0007669"/>
    <property type="project" value="UniProtKB-UniRule"/>
</dbReference>
<feature type="transmembrane region" description="Helical" evidence="7">
    <location>
        <begin position="48"/>
        <end position="68"/>
    </location>
</feature>
<gene>
    <name evidence="9" type="ORF">SAMN03080618_03390</name>
</gene>
<dbReference type="PANTHER" id="PTHR33362">
    <property type="entry name" value="SIALIC ACID TRAP TRANSPORTER PERMEASE PROTEIN SIAT-RELATED"/>
    <property type="match status" value="1"/>
</dbReference>
<dbReference type="EMBL" id="FORF01000031">
    <property type="protein sequence ID" value="SFJ58628.1"/>
    <property type="molecule type" value="Genomic_DNA"/>
</dbReference>
<feature type="transmembrane region" description="Helical" evidence="7">
    <location>
        <begin position="129"/>
        <end position="152"/>
    </location>
</feature>
<evidence type="ECO:0000256" key="2">
    <source>
        <dbReference type="ARBA" id="ARBA00022475"/>
    </source>
</evidence>
<evidence type="ECO:0000256" key="6">
    <source>
        <dbReference type="ARBA" id="ARBA00023136"/>
    </source>
</evidence>
<organism evidence="9 10">
    <name type="scientific">Aquamicrobium aerolatum DSM 21857</name>
    <dbReference type="NCBI Taxonomy" id="1121003"/>
    <lineage>
        <taxon>Bacteria</taxon>
        <taxon>Pseudomonadati</taxon>
        <taxon>Pseudomonadota</taxon>
        <taxon>Alphaproteobacteria</taxon>
        <taxon>Hyphomicrobiales</taxon>
        <taxon>Phyllobacteriaceae</taxon>
        <taxon>Aerobium</taxon>
    </lineage>
</organism>
<name>A0A1I3SIT4_9HYPH</name>
<dbReference type="InterPro" id="IPR004681">
    <property type="entry name" value="TRAP_DctM"/>
</dbReference>
<evidence type="ECO:0000313" key="9">
    <source>
        <dbReference type="EMBL" id="SFJ58628.1"/>
    </source>
</evidence>
<evidence type="ECO:0000313" key="10">
    <source>
        <dbReference type="Proteomes" id="UP000242763"/>
    </source>
</evidence>
<feature type="transmembrane region" description="Helical" evidence="7">
    <location>
        <begin position="235"/>
        <end position="252"/>
    </location>
</feature>
<dbReference type="PIRSF" id="PIRSF006066">
    <property type="entry name" value="HI0050"/>
    <property type="match status" value="1"/>
</dbReference>
<keyword evidence="2" id="KW-1003">Cell membrane</keyword>
<evidence type="ECO:0000256" key="7">
    <source>
        <dbReference type="RuleBase" id="RU369079"/>
    </source>
</evidence>
<feature type="domain" description="TRAP C4-dicarboxylate transport system permease DctM subunit" evidence="8">
    <location>
        <begin position="4"/>
        <end position="409"/>
    </location>
</feature>
<feature type="transmembrane region" description="Helical" evidence="7">
    <location>
        <begin position="348"/>
        <end position="368"/>
    </location>
</feature>
<feature type="transmembrane region" description="Helical" evidence="7">
    <location>
        <begin position="164"/>
        <end position="188"/>
    </location>
</feature>
<proteinExistence type="inferred from homology"/>
<keyword evidence="10" id="KW-1185">Reference proteome</keyword>
<feature type="transmembrane region" description="Helical" evidence="7">
    <location>
        <begin position="389"/>
        <end position="406"/>
    </location>
</feature>
<comment type="subunit">
    <text evidence="7">The complex comprises the extracytoplasmic solute receptor protein and the two transmembrane proteins.</text>
</comment>
<dbReference type="PANTHER" id="PTHR33362:SF2">
    <property type="entry name" value="TRAP TRANSPORTER LARGE PERMEASE PROTEIN"/>
    <property type="match status" value="1"/>
</dbReference>
<feature type="transmembrane region" description="Helical" evidence="7">
    <location>
        <begin position="89"/>
        <end position="117"/>
    </location>
</feature>
<feature type="transmembrane region" description="Helical" evidence="7">
    <location>
        <begin position="208"/>
        <end position="228"/>
    </location>
</feature>
<feature type="transmembrane region" description="Helical" evidence="7">
    <location>
        <begin position="7"/>
        <end position="28"/>
    </location>
</feature>
<dbReference type="STRING" id="1121003.SAMN03080618_03390"/>
<dbReference type="OrthoDB" id="9790209at2"/>
<keyword evidence="6 7" id="KW-0472">Membrane</keyword>
<evidence type="ECO:0000256" key="4">
    <source>
        <dbReference type="ARBA" id="ARBA00022692"/>
    </source>
</evidence>
<keyword evidence="3 7" id="KW-0997">Cell inner membrane</keyword>
<comment type="function">
    <text evidence="7">Part of the tripartite ATP-independent periplasmic (TRAP) transport system.</text>
</comment>
<dbReference type="InterPro" id="IPR010656">
    <property type="entry name" value="DctM"/>
</dbReference>
<dbReference type="Pfam" id="PF06808">
    <property type="entry name" value="DctM"/>
    <property type="match status" value="1"/>
</dbReference>
<evidence type="ECO:0000256" key="3">
    <source>
        <dbReference type="ARBA" id="ARBA00022519"/>
    </source>
</evidence>
<protein>
    <recommendedName>
        <fullName evidence="7">TRAP transporter large permease protein</fullName>
    </recommendedName>
</protein>
<feature type="transmembrane region" description="Helical" evidence="7">
    <location>
        <begin position="306"/>
        <end position="336"/>
    </location>
</feature>
<keyword evidence="7" id="KW-0813">Transport</keyword>
<feature type="transmembrane region" description="Helical" evidence="7">
    <location>
        <begin position="264"/>
        <end position="285"/>
    </location>
</feature>
<evidence type="ECO:0000256" key="1">
    <source>
        <dbReference type="ARBA" id="ARBA00004429"/>
    </source>
</evidence>
<dbReference type="GO" id="GO:0005886">
    <property type="term" value="C:plasma membrane"/>
    <property type="evidence" value="ECO:0007669"/>
    <property type="project" value="UniProtKB-SubCell"/>
</dbReference>
<comment type="similarity">
    <text evidence="7">Belongs to the TRAP transporter large permease family.</text>
</comment>